<dbReference type="GO" id="GO:0003676">
    <property type="term" value="F:nucleic acid binding"/>
    <property type="evidence" value="ECO:0007669"/>
    <property type="project" value="InterPro"/>
</dbReference>
<dbReference type="InterPro" id="IPR001584">
    <property type="entry name" value="Integrase_cat-core"/>
</dbReference>
<reference evidence="2 3" key="1">
    <citation type="submission" date="2019-12" db="EMBL/GenBank/DDBJ databases">
        <title>Whole genome shotgun sequence of Streptomyces tubercidicus NBRC 13090.</title>
        <authorList>
            <person name="Ichikawa N."/>
            <person name="Kimura A."/>
            <person name="Kitahashi Y."/>
            <person name="Komaki H."/>
            <person name="Tamura T."/>
        </authorList>
    </citation>
    <scope>NUCLEOTIDE SEQUENCE [LARGE SCALE GENOMIC DNA]</scope>
    <source>
        <strain evidence="2 3">NBRC 13090</strain>
    </source>
</reference>
<dbReference type="Gene3D" id="3.30.420.10">
    <property type="entry name" value="Ribonuclease H-like superfamily/Ribonuclease H"/>
    <property type="match status" value="1"/>
</dbReference>
<accession>A0A640UT57</accession>
<gene>
    <name evidence="2" type="ORF">Stube_32650</name>
</gene>
<dbReference type="GeneID" id="96284367"/>
<evidence type="ECO:0000259" key="1">
    <source>
        <dbReference type="PROSITE" id="PS50994"/>
    </source>
</evidence>
<dbReference type="EMBL" id="BLIR01000001">
    <property type="protein sequence ID" value="GFE38592.1"/>
    <property type="molecule type" value="Genomic_DNA"/>
</dbReference>
<feature type="domain" description="Integrase catalytic" evidence="1">
    <location>
        <begin position="263"/>
        <end position="496"/>
    </location>
</feature>
<evidence type="ECO:0000313" key="2">
    <source>
        <dbReference type="EMBL" id="GFE38592.1"/>
    </source>
</evidence>
<comment type="caution">
    <text evidence="2">The sequence shown here is derived from an EMBL/GenBank/DDBJ whole genome shotgun (WGS) entry which is preliminary data.</text>
</comment>
<protein>
    <submittedName>
        <fullName evidence="2">Integrase/transposase</fullName>
    </submittedName>
</protein>
<organism evidence="2 3">
    <name type="scientific">Streptomyces tubercidicus</name>
    <dbReference type="NCBI Taxonomy" id="47759"/>
    <lineage>
        <taxon>Bacteria</taxon>
        <taxon>Bacillati</taxon>
        <taxon>Actinomycetota</taxon>
        <taxon>Actinomycetes</taxon>
        <taxon>Kitasatosporales</taxon>
        <taxon>Streptomycetaceae</taxon>
        <taxon>Streptomyces</taxon>
    </lineage>
</organism>
<dbReference type="AlphaFoldDB" id="A0A640UT57"/>
<dbReference type="Proteomes" id="UP000431826">
    <property type="component" value="Unassembled WGS sequence"/>
</dbReference>
<dbReference type="InterPro" id="IPR036397">
    <property type="entry name" value="RNaseH_sf"/>
</dbReference>
<dbReference type="InterPro" id="IPR012337">
    <property type="entry name" value="RNaseH-like_sf"/>
</dbReference>
<sequence length="715" mass="79852">MTPVAVRVGVGTRLRVDGETAEVVEVIALPGGMEVLLRDGRDRLSRMSVRELMTSGRAEVIPQGPGPASTDEQETAAVLFARASAEERDEVLERAAHVREVLYGYRSGSADLAAPGEPRPQYATGVPLGRRYAAKAAELGVGVRSVERWAADFQEFGEAGLLPRKVHEPWNKVGRADPRWVEMALEVMGEYTEKSRPGKKLVLEQVAARLVEQHGACTVKLPSRSTGYQWLEQLELKRPTFRQSSKRNAEIAARPKGAYGKLRPTRPGEYLLMDTTRLDVFALDALTLQWMQAEVTVAMDWYTRCITGLAVTPVSTTAADVAGVLFQTFRPRPVGESWPEGAVWPDHGIPRKLLVDWQAVDGPLAQAAGPALAPETLVVDHGKVYLSEHLTSVCRRMGISVQPARLRTGRDKGPIERFFRTMREDLLQALPGYKGPDVHGRGKNPEGDAFFFHHELEEIIREWVATVYHRRPHKGLVDPLVPKLRLSPVQMFEHGLARSGYVEVPRDPDLAYEFLPVKMRTVQHYGVEIDGRRYNGPGIDDFRDMGSSRTGLATRRKPFAVDPGDITRVYFRDPRDRTWHTLRWEHAPAVDMPLSAEALTFARRLAKQNYQHPDDRLAIALLLKRWQLGLGTSLAERRIALRLSREQTLPLPPTSSEDPEITMLPSVSRVLALPTQPQATDEDVAVQADVVDDTDDDDDLLDDIDFYATALKDVE</sequence>
<dbReference type="RefSeq" id="WP_159744411.1">
    <property type="nucleotide sequence ID" value="NZ_BLIR01000001.1"/>
</dbReference>
<dbReference type="PROSITE" id="PS50994">
    <property type="entry name" value="INTEGRASE"/>
    <property type="match status" value="1"/>
</dbReference>
<name>A0A640UT57_9ACTN</name>
<dbReference type="SUPFAM" id="SSF53098">
    <property type="entry name" value="Ribonuclease H-like"/>
    <property type="match status" value="1"/>
</dbReference>
<evidence type="ECO:0000313" key="3">
    <source>
        <dbReference type="Proteomes" id="UP000431826"/>
    </source>
</evidence>
<dbReference type="OrthoDB" id="52928at2"/>
<dbReference type="GO" id="GO:0015074">
    <property type="term" value="P:DNA integration"/>
    <property type="evidence" value="ECO:0007669"/>
    <property type="project" value="InterPro"/>
</dbReference>
<proteinExistence type="predicted"/>
<keyword evidence="3" id="KW-1185">Reference proteome</keyword>